<dbReference type="Proteomes" id="UP000823736">
    <property type="component" value="Unassembled WGS sequence"/>
</dbReference>
<dbReference type="EMBL" id="JAGGLC010000003">
    <property type="protein sequence ID" value="MBP1987137.1"/>
    <property type="molecule type" value="Genomic_DNA"/>
</dbReference>
<dbReference type="AlphaFoldDB" id="A0A8T4GVW1"/>
<evidence type="ECO:0000313" key="2">
    <source>
        <dbReference type="EMBL" id="MBP1987137.1"/>
    </source>
</evidence>
<keyword evidence="1" id="KW-1133">Transmembrane helix</keyword>
<dbReference type="RefSeq" id="WP_209491415.1">
    <property type="nucleotide sequence ID" value="NZ_JAGGLC010000003.1"/>
</dbReference>
<feature type="transmembrane region" description="Helical" evidence="1">
    <location>
        <begin position="69"/>
        <end position="89"/>
    </location>
</feature>
<gene>
    <name evidence="2" type="ORF">J2753_001635</name>
</gene>
<evidence type="ECO:0000256" key="1">
    <source>
        <dbReference type="SAM" id="Phobius"/>
    </source>
</evidence>
<reference evidence="2" key="1">
    <citation type="submission" date="2021-03" db="EMBL/GenBank/DDBJ databases">
        <title>Genomic Encyclopedia of Type Strains, Phase IV (KMG-IV): sequencing the most valuable type-strain genomes for metagenomic binning, comparative biology and taxonomic classification.</title>
        <authorList>
            <person name="Goeker M."/>
        </authorList>
    </citation>
    <scope>NUCLEOTIDE SEQUENCE</scope>
    <source>
        <strain evidence="2">DSM 26232</strain>
    </source>
</reference>
<protein>
    <submittedName>
        <fullName evidence="2">Uncharacterized protein</fullName>
    </submittedName>
</protein>
<keyword evidence="1" id="KW-0472">Membrane</keyword>
<evidence type="ECO:0000313" key="3">
    <source>
        <dbReference type="Proteomes" id="UP000823736"/>
    </source>
</evidence>
<feature type="transmembrane region" description="Helical" evidence="1">
    <location>
        <begin position="12"/>
        <end position="31"/>
    </location>
</feature>
<dbReference type="OrthoDB" id="313200at2157"/>
<accession>A0A8T4GVW1</accession>
<keyword evidence="1" id="KW-0812">Transmembrane</keyword>
<proteinExistence type="predicted"/>
<organism evidence="2 3">
    <name type="scientific">Halolamina salifodinae</name>
    <dbReference type="NCBI Taxonomy" id="1202767"/>
    <lineage>
        <taxon>Archaea</taxon>
        <taxon>Methanobacteriati</taxon>
        <taxon>Methanobacteriota</taxon>
        <taxon>Stenosarchaea group</taxon>
        <taxon>Halobacteria</taxon>
        <taxon>Halobacteriales</taxon>
        <taxon>Haloferacaceae</taxon>
    </lineage>
</organism>
<keyword evidence="3" id="KW-1185">Reference proteome</keyword>
<feature type="transmembrane region" description="Helical" evidence="1">
    <location>
        <begin position="43"/>
        <end position="63"/>
    </location>
</feature>
<comment type="caution">
    <text evidence="2">The sequence shown here is derived from an EMBL/GenBank/DDBJ whole genome shotgun (WGS) entry which is preliminary data.</text>
</comment>
<name>A0A8T4GVW1_9EURY</name>
<sequence>MSLQPASLPRSLIGPTTLAVFSLLGAAVALAEWGVLPDATRILGAPALAAALLLDTFLYNEFLIRTGPWVWAEIYAFLYVEAAVVAAIVHRIRRYWREPVAA</sequence>